<dbReference type="InterPro" id="IPR052157">
    <property type="entry name" value="BCAA_transport_permease"/>
</dbReference>
<keyword evidence="8 10" id="KW-0472">Membrane</keyword>
<gene>
    <name evidence="11" type="ORF">BIV57_21715</name>
</gene>
<sequence>MSSFLDYLTLGIVLGSMYAIFAIGYTLVYGVLQLINFAHSEVFMTGGFVGMIVLTEFAPSRPHGFPSVLWMVIGCLSGMVGGAAIAWCLERVAYRPLRKAHAPRLVFLLSAVGASFFLYNLCGKLFGRTPIQVPSLYTNSVLFHWPGTSVEVRVNQVVVVGAAVVMMIALDRVVNRTKLGSGIRAVAQDAETAGLMGVDIDRVVSRTFVIGGLLGGAAGFLYGYAVSGQVVFTMGFVPGIKAFAAAVLGGIGNVRGAMLGGLLLGVIESFTVPLLGSEWIDVAAFVILVLVLMFRPTGLLGERLGRSA</sequence>
<evidence type="ECO:0000256" key="5">
    <source>
        <dbReference type="ARBA" id="ARBA00022692"/>
    </source>
</evidence>
<dbReference type="GO" id="GO:0042941">
    <property type="term" value="P:D-alanine transmembrane transport"/>
    <property type="evidence" value="ECO:0007669"/>
    <property type="project" value="TreeGrafter"/>
</dbReference>
<evidence type="ECO:0000256" key="8">
    <source>
        <dbReference type="ARBA" id="ARBA00023136"/>
    </source>
</evidence>
<keyword evidence="12" id="KW-1185">Reference proteome</keyword>
<dbReference type="GO" id="GO:0015188">
    <property type="term" value="F:L-isoleucine transmembrane transporter activity"/>
    <property type="evidence" value="ECO:0007669"/>
    <property type="project" value="TreeGrafter"/>
</dbReference>
<dbReference type="Pfam" id="PF02653">
    <property type="entry name" value="BPD_transp_2"/>
    <property type="match status" value="1"/>
</dbReference>
<feature type="transmembrane region" description="Helical" evidence="10">
    <location>
        <begin position="203"/>
        <end position="224"/>
    </location>
</feature>
<evidence type="ECO:0000256" key="10">
    <source>
        <dbReference type="SAM" id="Phobius"/>
    </source>
</evidence>
<feature type="transmembrane region" description="Helical" evidence="10">
    <location>
        <begin position="67"/>
        <end position="89"/>
    </location>
</feature>
<dbReference type="GO" id="GO:0005886">
    <property type="term" value="C:plasma membrane"/>
    <property type="evidence" value="ECO:0007669"/>
    <property type="project" value="UniProtKB-SubCell"/>
</dbReference>
<evidence type="ECO:0000256" key="9">
    <source>
        <dbReference type="ARBA" id="ARBA00037998"/>
    </source>
</evidence>
<dbReference type="PANTHER" id="PTHR11795:SF371">
    <property type="entry name" value="HIGH-AFFINITY BRANCHED-CHAIN AMINO ACID TRANSPORT SYSTEM PERMEASE PROTEIN LIVH"/>
    <property type="match status" value="1"/>
</dbReference>
<dbReference type="GO" id="GO:0015190">
    <property type="term" value="F:L-leucine transmembrane transporter activity"/>
    <property type="evidence" value="ECO:0007669"/>
    <property type="project" value="TreeGrafter"/>
</dbReference>
<dbReference type="GO" id="GO:1903806">
    <property type="term" value="P:L-isoleucine import across plasma membrane"/>
    <property type="evidence" value="ECO:0007669"/>
    <property type="project" value="TreeGrafter"/>
</dbReference>
<proteinExistence type="inferred from homology"/>
<feature type="transmembrane region" description="Helical" evidence="10">
    <location>
        <begin position="12"/>
        <end position="35"/>
    </location>
</feature>
<evidence type="ECO:0000313" key="11">
    <source>
        <dbReference type="EMBL" id="OIV35412.1"/>
    </source>
</evidence>
<dbReference type="PANTHER" id="PTHR11795">
    <property type="entry name" value="BRANCHED-CHAIN AMINO ACID TRANSPORT SYSTEM PERMEASE PROTEIN LIVH"/>
    <property type="match status" value="1"/>
</dbReference>
<keyword evidence="4" id="KW-0997">Cell inner membrane</keyword>
<feature type="transmembrane region" description="Helical" evidence="10">
    <location>
        <begin position="42"/>
        <end position="61"/>
    </location>
</feature>
<dbReference type="CDD" id="cd06582">
    <property type="entry name" value="TM_PBP1_LivH_like"/>
    <property type="match status" value="1"/>
</dbReference>
<comment type="subcellular location">
    <subcellularLocation>
        <location evidence="1">Cell membrane</location>
        <topology evidence="1">Multi-pass membrane protein</topology>
    </subcellularLocation>
</comment>
<feature type="transmembrane region" description="Helical" evidence="10">
    <location>
        <begin position="154"/>
        <end position="174"/>
    </location>
</feature>
<evidence type="ECO:0000256" key="7">
    <source>
        <dbReference type="ARBA" id="ARBA00022989"/>
    </source>
</evidence>
<keyword evidence="6" id="KW-0029">Amino-acid transport</keyword>
<dbReference type="GO" id="GO:0015192">
    <property type="term" value="F:L-phenylalanine transmembrane transporter activity"/>
    <property type="evidence" value="ECO:0007669"/>
    <property type="project" value="TreeGrafter"/>
</dbReference>
<keyword evidence="2" id="KW-0813">Transport</keyword>
<dbReference type="InterPro" id="IPR001851">
    <property type="entry name" value="ABC_transp_permease"/>
</dbReference>
<evidence type="ECO:0000256" key="2">
    <source>
        <dbReference type="ARBA" id="ARBA00022448"/>
    </source>
</evidence>
<reference evidence="11 12" key="1">
    <citation type="submission" date="2016-10" db="EMBL/GenBank/DDBJ databases">
        <title>Genome sequence of Streptomyces gilvigriseus MUSC 26.</title>
        <authorList>
            <person name="Lee L.-H."/>
            <person name="Ser H.-L."/>
        </authorList>
    </citation>
    <scope>NUCLEOTIDE SEQUENCE [LARGE SCALE GENOMIC DNA]</scope>
    <source>
        <strain evidence="11 12">MUSC 26</strain>
    </source>
</reference>
<dbReference type="Proteomes" id="UP000243342">
    <property type="component" value="Unassembled WGS sequence"/>
</dbReference>
<comment type="caution">
    <text evidence="11">The sequence shown here is derived from an EMBL/GenBank/DDBJ whole genome shotgun (WGS) entry which is preliminary data.</text>
</comment>
<feature type="transmembrane region" description="Helical" evidence="10">
    <location>
        <begin position="282"/>
        <end position="301"/>
    </location>
</feature>
<evidence type="ECO:0000256" key="6">
    <source>
        <dbReference type="ARBA" id="ARBA00022970"/>
    </source>
</evidence>
<dbReference type="EMBL" id="MLCF01000156">
    <property type="protein sequence ID" value="OIV35412.1"/>
    <property type="molecule type" value="Genomic_DNA"/>
</dbReference>
<dbReference type="RefSeq" id="WP_071658632.1">
    <property type="nucleotide sequence ID" value="NZ_MLCF01000156.1"/>
</dbReference>
<dbReference type="GO" id="GO:0015808">
    <property type="term" value="P:L-alanine transport"/>
    <property type="evidence" value="ECO:0007669"/>
    <property type="project" value="TreeGrafter"/>
</dbReference>
<dbReference type="GO" id="GO:0005304">
    <property type="term" value="F:L-valine transmembrane transporter activity"/>
    <property type="evidence" value="ECO:0007669"/>
    <property type="project" value="TreeGrafter"/>
</dbReference>
<keyword evidence="3" id="KW-1003">Cell membrane</keyword>
<evidence type="ECO:0000313" key="12">
    <source>
        <dbReference type="Proteomes" id="UP000243342"/>
    </source>
</evidence>
<keyword evidence="5 10" id="KW-0812">Transmembrane</keyword>
<accession>A0A1J7C1G0</accession>
<keyword evidence="7 10" id="KW-1133">Transmembrane helix</keyword>
<evidence type="ECO:0000256" key="1">
    <source>
        <dbReference type="ARBA" id="ARBA00004651"/>
    </source>
</evidence>
<name>A0A1J7C1G0_9ACTN</name>
<dbReference type="STRING" id="1428644.BIV57_21715"/>
<evidence type="ECO:0000256" key="4">
    <source>
        <dbReference type="ARBA" id="ARBA00022519"/>
    </source>
</evidence>
<comment type="similarity">
    <text evidence="9">Belongs to the binding-protein-dependent transport system permease family. LivHM subfamily.</text>
</comment>
<dbReference type="OrthoDB" id="9807115at2"/>
<dbReference type="AlphaFoldDB" id="A0A1J7C1G0"/>
<protein>
    <submittedName>
        <fullName evidence="11">Branched-chain amino acid ABC transporter permease</fullName>
    </submittedName>
</protein>
<organism evidence="11 12">
    <name type="scientific">Mangrovactinospora gilvigrisea</name>
    <dbReference type="NCBI Taxonomy" id="1428644"/>
    <lineage>
        <taxon>Bacteria</taxon>
        <taxon>Bacillati</taxon>
        <taxon>Actinomycetota</taxon>
        <taxon>Actinomycetes</taxon>
        <taxon>Kitasatosporales</taxon>
        <taxon>Streptomycetaceae</taxon>
        <taxon>Mangrovactinospora</taxon>
    </lineage>
</organism>
<evidence type="ECO:0000256" key="3">
    <source>
        <dbReference type="ARBA" id="ARBA00022475"/>
    </source>
</evidence>
<feature type="transmembrane region" description="Helical" evidence="10">
    <location>
        <begin position="101"/>
        <end position="119"/>
    </location>
</feature>